<dbReference type="Gene3D" id="1.10.260.40">
    <property type="entry name" value="lambda repressor-like DNA-binding domains"/>
    <property type="match status" value="1"/>
</dbReference>
<dbReference type="PANTHER" id="PTHR34475:SF1">
    <property type="entry name" value="CYTOSKELETON PROTEIN RODZ"/>
    <property type="match status" value="1"/>
</dbReference>
<feature type="domain" description="Cytoskeleton protein RodZ-like C-terminal" evidence="3">
    <location>
        <begin position="187"/>
        <end position="252"/>
    </location>
</feature>
<dbReference type="GO" id="GO:0003677">
    <property type="term" value="F:DNA binding"/>
    <property type="evidence" value="ECO:0007669"/>
    <property type="project" value="InterPro"/>
</dbReference>
<feature type="transmembrane region" description="Helical" evidence="2">
    <location>
        <begin position="114"/>
        <end position="135"/>
    </location>
</feature>
<dbReference type="Pfam" id="PF13464">
    <property type="entry name" value="RodZ_C"/>
    <property type="match status" value="1"/>
</dbReference>
<dbReference type="InterPro" id="IPR010982">
    <property type="entry name" value="Lambda_DNA-bd_dom_sf"/>
</dbReference>
<dbReference type="OrthoDB" id="422634at2"/>
<evidence type="ECO:0000256" key="1">
    <source>
        <dbReference type="SAM" id="MobiDB-lite"/>
    </source>
</evidence>
<organism evidence="4 5">
    <name type="scientific">Halomicronema hongdechloris C2206</name>
    <dbReference type="NCBI Taxonomy" id="1641165"/>
    <lineage>
        <taxon>Bacteria</taxon>
        <taxon>Bacillati</taxon>
        <taxon>Cyanobacteriota</taxon>
        <taxon>Cyanophyceae</taxon>
        <taxon>Nodosilineales</taxon>
        <taxon>Nodosilineaceae</taxon>
        <taxon>Halomicronema</taxon>
    </lineage>
</organism>
<dbReference type="AlphaFoldDB" id="A0A1Z3HMM8"/>
<protein>
    <recommendedName>
        <fullName evidence="3">Cytoskeleton protein RodZ-like C-terminal domain-containing protein</fullName>
    </recommendedName>
</protein>
<keyword evidence="2" id="KW-0472">Membrane</keyword>
<proteinExistence type="predicted"/>
<dbReference type="Proteomes" id="UP000191901">
    <property type="component" value="Chromosome"/>
</dbReference>
<evidence type="ECO:0000256" key="2">
    <source>
        <dbReference type="SAM" id="Phobius"/>
    </source>
</evidence>
<dbReference type="InterPro" id="IPR025194">
    <property type="entry name" value="RodZ-like_C"/>
</dbReference>
<reference evidence="4 5" key="1">
    <citation type="journal article" date="2016" name="Biochim. Biophys. Acta">
        <title>Characterization of red-shifted phycobilisomes isolated from the chlorophyll f-containing cyanobacterium Halomicronema hongdechloris.</title>
        <authorList>
            <person name="Li Y."/>
            <person name="Lin Y."/>
            <person name="Garvey C.J."/>
            <person name="Birch D."/>
            <person name="Corkery R.W."/>
            <person name="Loughlin P.C."/>
            <person name="Scheer H."/>
            <person name="Willows R.D."/>
            <person name="Chen M."/>
        </authorList>
    </citation>
    <scope>NUCLEOTIDE SEQUENCE [LARGE SCALE GENOMIC DNA]</scope>
    <source>
        <strain evidence="4 5">C2206</strain>
    </source>
</reference>
<dbReference type="KEGG" id="hhg:XM38_024870"/>
<sequence>MFFYMKHKQPQLETIYREQLLEIGEILRQTREAQHQSLEHLAGQTLIRAKVLSSLETADLEELPEPVYIRGLIRRYGNALGLDGETLASQFFTPATLRRRVSWKESPAAQLRPLHLYVAYILLMVVAISGLSYVLKRTAPTTSQLPALEPLAPNATEPQSPASTPTTMEPENPAASSQPDKPIRVEMTLTAQSWIRIIADGTTTFEGVLPEGEQRLWTADERLVIRAGNAGGVMVSYNDGSQETLGKPGMVTEVAFPPNLDNPVSLAF</sequence>
<gene>
    <name evidence="4" type="ORF">XM38_024870</name>
</gene>
<evidence type="ECO:0000313" key="4">
    <source>
        <dbReference type="EMBL" id="ASC71535.1"/>
    </source>
</evidence>
<evidence type="ECO:0000313" key="5">
    <source>
        <dbReference type="Proteomes" id="UP000191901"/>
    </source>
</evidence>
<dbReference type="PANTHER" id="PTHR34475">
    <property type="match status" value="1"/>
</dbReference>
<dbReference type="EMBL" id="CP021983">
    <property type="protein sequence ID" value="ASC71535.1"/>
    <property type="molecule type" value="Genomic_DNA"/>
</dbReference>
<accession>A0A1Z3HMM8</accession>
<feature type="region of interest" description="Disordered" evidence="1">
    <location>
        <begin position="145"/>
        <end position="182"/>
    </location>
</feature>
<dbReference type="Pfam" id="PF13413">
    <property type="entry name" value="HTH_25"/>
    <property type="match status" value="1"/>
</dbReference>
<evidence type="ECO:0000259" key="3">
    <source>
        <dbReference type="Pfam" id="PF13464"/>
    </source>
</evidence>
<keyword evidence="2" id="KW-0812">Transmembrane</keyword>
<name>A0A1Z3HMM8_9CYAN</name>
<feature type="compositionally biased region" description="Polar residues" evidence="1">
    <location>
        <begin position="156"/>
        <end position="179"/>
    </location>
</feature>
<keyword evidence="5" id="KW-1185">Reference proteome</keyword>
<dbReference type="InterPro" id="IPR050400">
    <property type="entry name" value="Bact_Cytoskel_RodZ"/>
</dbReference>
<dbReference type="STRING" id="1641165.XM38_06095"/>
<keyword evidence="2" id="KW-1133">Transmembrane helix</keyword>